<feature type="signal peptide" evidence="1">
    <location>
        <begin position="1"/>
        <end position="17"/>
    </location>
</feature>
<evidence type="ECO:0000313" key="2">
    <source>
        <dbReference type="EMBL" id="TXG70476.1"/>
    </source>
</evidence>
<dbReference type="Proteomes" id="UP000323000">
    <property type="component" value="Chromosome 2"/>
</dbReference>
<protein>
    <submittedName>
        <fullName evidence="2">Uncharacterized protein</fullName>
    </submittedName>
</protein>
<dbReference type="AlphaFoldDB" id="A0A5C7IPR2"/>
<name>A0A5C7IPR2_9ROSI</name>
<gene>
    <name evidence="2" type="ORF">EZV62_005411</name>
</gene>
<keyword evidence="3" id="KW-1185">Reference proteome</keyword>
<evidence type="ECO:0000256" key="1">
    <source>
        <dbReference type="SAM" id="SignalP"/>
    </source>
</evidence>
<evidence type="ECO:0000313" key="3">
    <source>
        <dbReference type="Proteomes" id="UP000323000"/>
    </source>
</evidence>
<keyword evidence="1" id="KW-0732">Signal</keyword>
<dbReference type="EMBL" id="VAHF01000002">
    <property type="protein sequence ID" value="TXG70476.1"/>
    <property type="molecule type" value="Genomic_DNA"/>
</dbReference>
<accession>A0A5C7IPR2</accession>
<comment type="caution">
    <text evidence="2">The sequence shown here is derived from an EMBL/GenBank/DDBJ whole genome shotgun (WGS) entry which is preliminary data.</text>
</comment>
<sequence length="134" mass="15236">MTIFMKLLYICLPVGNYLNEDAETNSGQNCCLPKDIPIDDTENIVEVKNGETNSGRNDNGCLSKEYVDVEGSSYSGRLLGVLGRENPEDKVNRESKIESKEAVKRTHKALQVQLHVKQRLKANRERKVKMQKRK</sequence>
<organism evidence="2 3">
    <name type="scientific">Acer yangbiense</name>
    <dbReference type="NCBI Taxonomy" id="1000413"/>
    <lineage>
        <taxon>Eukaryota</taxon>
        <taxon>Viridiplantae</taxon>
        <taxon>Streptophyta</taxon>
        <taxon>Embryophyta</taxon>
        <taxon>Tracheophyta</taxon>
        <taxon>Spermatophyta</taxon>
        <taxon>Magnoliopsida</taxon>
        <taxon>eudicotyledons</taxon>
        <taxon>Gunneridae</taxon>
        <taxon>Pentapetalae</taxon>
        <taxon>rosids</taxon>
        <taxon>malvids</taxon>
        <taxon>Sapindales</taxon>
        <taxon>Sapindaceae</taxon>
        <taxon>Hippocastanoideae</taxon>
        <taxon>Acereae</taxon>
        <taxon>Acer</taxon>
    </lineage>
</organism>
<proteinExistence type="predicted"/>
<reference evidence="3" key="1">
    <citation type="journal article" date="2019" name="Gigascience">
        <title>De novo genome assembly of the endangered Acer yangbiense, a plant species with extremely small populations endemic to Yunnan Province, China.</title>
        <authorList>
            <person name="Yang J."/>
            <person name="Wariss H.M."/>
            <person name="Tao L."/>
            <person name="Zhang R."/>
            <person name="Yun Q."/>
            <person name="Hollingsworth P."/>
            <person name="Dao Z."/>
            <person name="Luo G."/>
            <person name="Guo H."/>
            <person name="Ma Y."/>
            <person name="Sun W."/>
        </authorList>
    </citation>
    <scope>NUCLEOTIDE SEQUENCE [LARGE SCALE GENOMIC DNA]</scope>
    <source>
        <strain evidence="3">cv. Malutang</strain>
    </source>
</reference>
<feature type="chain" id="PRO_5023117572" evidence="1">
    <location>
        <begin position="18"/>
        <end position="134"/>
    </location>
</feature>